<evidence type="ECO:0000313" key="2">
    <source>
        <dbReference type="EMBL" id="ADJ28196.1"/>
    </source>
</evidence>
<feature type="transmembrane region" description="Helical" evidence="1">
    <location>
        <begin position="84"/>
        <end position="102"/>
    </location>
</feature>
<proteinExistence type="predicted"/>
<evidence type="ECO:0000256" key="1">
    <source>
        <dbReference type="SAM" id="Phobius"/>
    </source>
</evidence>
<gene>
    <name evidence="2" type="ordered locus">Nwat_1269</name>
</gene>
<dbReference type="KEGG" id="nwa:Nwat_1269"/>
<accession>D8K5L9</accession>
<name>D8K5L9_NITWC</name>
<protein>
    <recommendedName>
        <fullName evidence="4">DUF883 domain-containing protein</fullName>
    </recommendedName>
</protein>
<dbReference type="eggNOG" id="COG4575">
    <property type="taxonomic scope" value="Bacteria"/>
</dbReference>
<keyword evidence="1" id="KW-0472">Membrane</keyword>
<keyword evidence="1" id="KW-0812">Transmembrane</keyword>
<keyword evidence="1" id="KW-1133">Transmembrane helix</keyword>
<organism evidence="2 3">
    <name type="scientific">Nitrosococcus watsoni (strain C-113)</name>
    <dbReference type="NCBI Taxonomy" id="105559"/>
    <lineage>
        <taxon>Bacteria</taxon>
        <taxon>Pseudomonadati</taxon>
        <taxon>Pseudomonadota</taxon>
        <taxon>Gammaproteobacteria</taxon>
        <taxon>Chromatiales</taxon>
        <taxon>Chromatiaceae</taxon>
        <taxon>Nitrosococcus</taxon>
    </lineage>
</organism>
<keyword evidence="3" id="KW-1185">Reference proteome</keyword>
<dbReference type="HOGENOM" id="CLU_2247177_0_0_6"/>
<evidence type="ECO:0000313" key="3">
    <source>
        <dbReference type="Proteomes" id="UP000000393"/>
    </source>
</evidence>
<evidence type="ECO:0008006" key="4">
    <source>
        <dbReference type="Google" id="ProtNLM"/>
    </source>
</evidence>
<dbReference type="EMBL" id="CP002086">
    <property type="protein sequence ID" value="ADJ28196.1"/>
    <property type="molecule type" value="Genomic_DNA"/>
</dbReference>
<reference evidence="2 3" key="1">
    <citation type="submission" date="2010-06" db="EMBL/GenBank/DDBJ databases">
        <title>Complete sequence of chromosome of Nitrosococcus watsoni C-113.</title>
        <authorList>
            <consortium name="US DOE Joint Genome Institute"/>
            <person name="Lucas S."/>
            <person name="Copeland A."/>
            <person name="Lapidus A."/>
            <person name="Cheng J.-F."/>
            <person name="Bruce D."/>
            <person name="Goodwin L."/>
            <person name="Pitluck S."/>
            <person name="Malfatti S.A."/>
            <person name="Chain P.S.G."/>
            <person name="Land M."/>
            <person name="Hauser L."/>
            <person name="Kyrpides N."/>
            <person name="Ivanova N."/>
            <person name="Cambell M.A."/>
            <person name="Heidelberg J.F."/>
            <person name="Klotz M.G."/>
            <person name="Woyke T."/>
        </authorList>
    </citation>
    <scope>NUCLEOTIDE SEQUENCE [LARGE SCALE GENOMIC DNA]</scope>
    <source>
        <strain evidence="2 3">C-113</strain>
    </source>
</reference>
<dbReference type="Proteomes" id="UP000000393">
    <property type="component" value="Chromosome"/>
</dbReference>
<dbReference type="OrthoDB" id="9909622at2"/>
<dbReference type="RefSeq" id="WP_013220292.1">
    <property type="nucleotide sequence ID" value="NC_014315.1"/>
</dbReference>
<dbReference type="AlphaFoldDB" id="D8K5L9"/>
<sequence>MTDTTLQKEIDGLKKELGQLRKEIGGVISEVKSHGQSVARTTQDKAEERLDEILAKLNKAYVSARESGQQATIATQREIKKHPVASASIAVIGIAFLVGLLLRK</sequence>